<gene>
    <name evidence="1" type="ORF">FB560_1249</name>
</gene>
<protein>
    <recommendedName>
        <fullName evidence="3">Inosine-uridine nucleoside N-ribohydrolase</fullName>
    </recommendedName>
</protein>
<dbReference type="InterPro" id="IPR036452">
    <property type="entry name" value="Ribo_hydro-like"/>
</dbReference>
<dbReference type="PANTHER" id="PTHR43264">
    <property type="match status" value="1"/>
</dbReference>
<dbReference type="RefSeq" id="WP_141871557.1">
    <property type="nucleotide sequence ID" value="NZ_VFOX01000001.1"/>
</dbReference>
<organism evidence="1 2">
    <name type="scientific">Microbacterium saperdae</name>
    <dbReference type="NCBI Taxonomy" id="69368"/>
    <lineage>
        <taxon>Bacteria</taxon>
        <taxon>Bacillati</taxon>
        <taxon>Actinomycetota</taxon>
        <taxon>Actinomycetes</taxon>
        <taxon>Micrococcales</taxon>
        <taxon>Microbacteriaceae</taxon>
        <taxon>Microbacterium</taxon>
    </lineage>
</organism>
<accession>A0A543BLE4</accession>
<keyword evidence="2" id="KW-1185">Reference proteome</keyword>
<evidence type="ECO:0008006" key="3">
    <source>
        <dbReference type="Google" id="ProtNLM"/>
    </source>
</evidence>
<dbReference type="EMBL" id="VFOX01000001">
    <property type="protein sequence ID" value="TQL85624.1"/>
    <property type="molecule type" value="Genomic_DNA"/>
</dbReference>
<dbReference type="AlphaFoldDB" id="A0A543BLE4"/>
<dbReference type="PANTHER" id="PTHR43264:SF1">
    <property type="entry name" value="INOSINE_URIDINE-PREFERRING NUCLEOSIDE HYDROLASE DOMAIN-CONTAINING PROTEIN"/>
    <property type="match status" value="1"/>
</dbReference>
<comment type="caution">
    <text evidence="1">The sequence shown here is derived from an EMBL/GenBank/DDBJ whole genome shotgun (WGS) entry which is preliminary data.</text>
</comment>
<dbReference type="Gene3D" id="3.90.245.10">
    <property type="entry name" value="Ribonucleoside hydrolase-like"/>
    <property type="match status" value="1"/>
</dbReference>
<dbReference type="Proteomes" id="UP000317209">
    <property type="component" value="Unassembled WGS sequence"/>
</dbReference>
<name>A0A543BLE4_9MICO</name>
<evidence type="ECO:0000313" key="2">
    <source>
        <dbReference type="Proteomes" id="UP000317209"/>
    </source>
</evidence>
<dbReference type="GO" id="GO:0016799">
    <property type="term" value="F:hydrolase activity, hydrolyzing N-glycosyl compounds"/>
    <property type="evidence" value="ECO:0007669"/>
    <property type="project" value="InterPro"/>
</dbReference>
<reference evidence="1 2" key="1">
    <citation type="submission" date="2019-06" db="EMBL/GenBank/DDBJ databases">
        <title>Sequencing the genomes of 1000 actinobacteria strains.</title>
        <authorList>
            <person name="Klenk H.-P."/>
        </authorList>
    </citation>
    <scope>NUCLEOTIDE SEQUENCE [LARGE SCALE GENOMIC DNA]</scope>
    <source>
        <strain evidence="1 2">DSM 20169</strain>
    </source>
</reference>
<sequence length="295" mass="31464">MNGAPLLLIETDVYSDVDDIGALAVACALSAAGRAKILSIGVNTPSRFGPLAVRALLDELACDAPIGDLGWRDDSVYSHDFARFVAETFAHADRAESAEPEPAWRVHRRALAGAASESVTAISLGLFDNFVALLDSPPDELSPLTGRELVHDRVHRTVAMAGTFPTGTEFNMAYSPALSARFLDEWPTPIDFLGYEVGVSVISGRHVSQQSTSVVGASYRHFTGAGRGRESWDPLTVLLAVPPLQPMFRLSAAGRVSVSATGANAFDADPHGRHRYAIATADDETLARAVDSHLK</sequence>
<dbReference type="SUPFAM" id="SSF53590">
    <property type="entry name" value="Nucleoside hydrolase"/>
    <property type="match status" value="1"/>
</dbReference>
<evidence type="ECO:0000313" key="1">
    <source>
        <dbReference type="EMBL" id="TQL85624.1"/>
    </source>
</evidence>
<dbReference type="OrthoDB" id="9797882at2"/>
<proteinExistence type="predicted"/>